<keyword evidence="1" id="KW-0863">Zinc-finger</keyword>
<dbReference type="PROSITE" id="PS50089">
    <property type="entry name" value="ZF_RING_2"/>
    <property type="match status" value="1"/>
</dbReference>
<organism evidence="4 5">
    <name type="scientific">Albugo candida</name>
    <dbReference type="NCBI Taxonomy" id="65357"/>
    <lineage>
        <taxon>Eukaryota</taxon>
        <taxon>Sar</taxon>
        <taxon>Stramenopiles</taxon>
        <taxon>Oomycota</taxon>
        <taxon>Peronosporomycetes</taxon>
        <taxon>Albuginales</taxon>
        <taxon>Albuginaceae</taxon>
        <taxon>Albugo</taxon>
    </lineage>
</organism>
<evidence type="ECO:0000256" key="2">
    <source>
        <dbReference type="SAM" id="MobiDB-lite"/>
    </source>
</evidence>
<evidence type="ECO:0000313" key="4">
    <source>
        <dbReference type="EMBL" id="CCI42893.1"/>
    </source>
</evidence>
<sequence>MPLSTLVKYTNEPVRLCDRCVQEQRHHAASVRRQKDLERARARHRSVIEQEAAEWTRKEQEKNERFLRNLKRLEIHVRNMDEEYPIPNHSRGSLIRTRSVPNLSGESSHAWILFNKHKTHFLRETHDRICSEMMQCARYDNTLVGLDKNKPAADVLEECAICLENMEHGNAILTTACGHNFHWHCLKEIQGSTRSNYEHCPSCRSEMKELKLRKDCEHPRVRIGHRFCRDCGEAVRKEHIKPRTLDPYTSRQSPALTTEPVAPSPSIPPISSYRSGIHGALVQCPQCQIQMRVLPHMFNMRVACPSGHVFLVQVAGSGRNGSTGDVAAQYGAASLFGSGPLPPRSQPPPMYLQPGFPLRPSLPYHQSGV</sequence>
<dbReference type="InParanoid" id="A0A024G847"/>
<dbReference type="GO" id="GO:0008270">
    <property type="term" value="F:zinc ion binding"/>
    <property type="evidence" value="ECO:0007669"/>
    <property type="project" value="UniProtKB-KW"/>
</dbReference>
<comment type="caution">
    <text evidence="4">The sequence shown here is derived from an EMBL/GenBank/DDBJ whole genome shotgun (WGS) entry which is preliminary data.</text>
</comment>
<dbReference type="OrthoDB" id="8062037at2759"/>
<gene>
    <name evidence="4" type="ORF">BN9_036770</name>
</gene>
<name>A0A024G847_9STRA</name>
<dbReference type="EMBL" id="CAIX01000040">
    <property type="protein sequence ID" value="CCI42893.1"/>
    <property type="molecule type" value="Genomic_DNA"/>
</dbReference>
<keyword evidence="5" id="KW-1185">Reference proteome</keyword>
<feature type="compositionally biased region" description="Polar residues" evidence="2">
    <location>
        <begin position="247"/>
        <end position="256"/>
    </location>
</feature>
<evidence type="ECO:0000259" key="3">
    <source>
        <dbReference type="PROSITE" id="PS50089"/>
    </source>
</evidence>
<feature type="region of interest" description="Disordered" evidence="2">
    <location>
        <begin position="242"/>
        <end position="267"/>
    </location>
</feature>
<keyword evidence="1" id="KW-0479">Metal-binding</keyword>
<accession>A0A024G847</accession>
<evidence type="ECO:0000313" key="5">
    <source>
        <dbReference type="Proteomes" id="UP000053237"/>
    </source>
</evidence>
<dbReference type="SMART" id="SM00184">
    <property type="entry name" value="RING"/>
    <property type="match status" value="1"/>
</dbReference>
<dbReference type="Gene3D" id="3.30.40.10">
    <property type="entry name" value="Zinc/RING finger domain, C3HC4 (zinc finger)"/>
    <property type="match status" value="1"/>
</dbReference>
<dbReference type="Proteomes" id="UP000053237">
    <property type="component" value="Unassembled WGS sequence"/>
</dbReference>
<dbReference type="InterPro" id="IPR013083">
    <property type="entry name" value="Znf_RING/FYVE/PHD"/>
</dbReference>
<dbReference type="Pfam" id="PF13639">
    <property type="entry name" value="zf-RING_2"/>
    <property type="match status" value="1"/>
</dbReference>
<reference evidence="4 5" key="1">
    <citation type="submission" date="2012-05" db="EMBL/GenBank/DDBJ databases">
        <title>Recombination and specialization in a pathogen metapopulation.</title>
        <authorList>
            <person name="Gardiner A."/>
            <person name="Kemen E."/>
            <person name="Schultz-Larsen T."/>
            <person name="MacLean D."/>
            <person name="Van Oosterhout C."/>
            <person name="Jones J.D.G."/>
        </authorList>
    </citation>
    <scope>NUCLEOTIDE SEQUENCE [LARGE SCALE GENOMIC DNA]</scope>
    <source>
        <strain evidence="4 5">Ac Nc2</strain>
    </source>
</reference>
<dbReference type="SUPFAM" id="SSF57850">
    <property type="entry name" value="RING/U-box"/>
    <property type="match status" value="1"/>
</dbReference>
<dbReference type="InterPro" id="IPR001841">
    <property type="entry name" value="Znf_RING"/>
</dbReference>
<keyword evidence="1" id="KW-0862">Zinc</keyword>
<proteinExistence type="predicted"/>
<evidence type="ECO:0000256" key="1">
    <source>
        <dbReference type="PROSITE-ProRule" id="PRU00175"/>
    </source>
</evidence>
<protein>
    <recommendedName>
        <fullName evidence="3">RING-type domain-containing protein</fullName>
    </recommendedName>
</protein>
<dbReference type="AlphaFoldDB" id="A0A024G847"/>
<feature type="domain" description="RING-type" evidence="3">
    <location>
        <begin position="159"/>
        <end position="204"/>
    </location>
</feature>